<organism evidence="15 16">
    <name type="scientific">Pararhodospirillum oryzae</name>
    <dbReference type="NCBI Taxonomy" id="478448"/>
    <lineage>
        <taxon>Bacteria</taxon>
        <taxon>Pseudomonadati</taxon>
        <taxon>Pseudomonadota</taxon>
        <taxon>Alphaproteobacteria</taxon>
        <taxon>Rhodospirillales</taxon>
        <taxon>Rhodospirillaceae</taxon>
        <taxon>Pararhodospirillum</taxon>
    </lineage>
</organism>
<feature type="domain" description="PAC" evidence="14">
    <location>
        <begin position="199"/>
        <end position="251"/>
    </location>
</feature>
<dbReference type="Gene3D" id="3.30.565.10">
    <property type="entry name" value="Histidine kinase-like ATPase, C-terminal domain"/>
    <property type="match status" value="1"/>
</dbReference>
<dbReference type="Gene3D" id="3.30.450.20">
    <property type="entry name" value="PAS domain"/>
    <property type="match status" value="3"/>
</dbReference>
<dbReference type="PROSITE" id="PS50109">
    <property type="entry name" value="HIS_KIN"/>
    <property type="match status" value="1"/>
</dbReference>
<dbReference type="InterPro" id="IPR003594">
    <property type="entry name" value="HATPase_dom"/>
</dbReference>
<evidence type="ECO:0000256" key="10">
    <source>
        <dbReference type="ARBA" id="ARBA00023012"/>
    </source>
</evidence>
<dbReference type="CDD" id="cd00082">
    <property type="entry name" value="HisKA"/>
    <property type="match status" value="1"/>
</dbReference>
<dbReference type="InterPro" id="IPR036890">
    <property type="entry name" value="HATPase_C_sf"/>
</dbReference>
<dbReference type="GO" id="GO:0005886">
    <property type="term" value="C:plasma membrane"/>
    <property type="evidence" value="ECO:0007669"/>
    <property type="project" value="UniProtKB-SubCell"/>
</dbReference>
<dbReference type="InterPro" id="IPR036097">
    <property type="entry name" value="HisK_dim/P_sf"/>
</dbReference>
<dbReference type="GO" id="GO:0000155">
    <property type="term" value="F:phosphorelay sensor kinase activity"/>
    <property type="evidence" value="ECO:0007669"/>
    <property type="project" value="InterPro"/>
</dbReference>
<evidence type="ECO:0000256" key="4">
    <source>
        <dbReference type="ARBA" id="ARBA00022475"/>
    </source>
</evidence>
<keyword evidence="9" id="KW-0067">ATP-binding</keyword>
<evidence type="ECO:0000256" key="2">
    <source>
        <dbReference type="ARBA" id="ARBA00004236"/>
    </source>
</evidence>
<protein>
    <recommendedName>
        <fullName evidence="3">histidine kinase</fullName>
        <ecNumber evidence="3">2.7.13.3</ecNumber>
    </recommendedName>
</protein>
<dbReference type="Pfam" id="PF00512">
    <property type="entry name" value="HisKA"/>
    <property type="match status" value="1"/>
</dbReference>
<gene>
    <name evidence="15" type="ORF">ROR02_22260</name>
</gene>
<dbReference type="PANTHER" id="PTHR43711">
    <property type="entry name" value="TWO-COMPONENT HISTIDINE KINASE"/>
    <property type="match status" value="1"/>
</dbReference>
<dbReference type="CDD" id="cd00130">
    <property type="entry name" value="PAS"/>
    <property type="match status" value="2"/>
</dbReference>
<dbReference type="AlphaFoldDB" id="A0A512H9H1"/>
<dbReference type="InterPro" id="IPR035965">
    <property type="entry name" value="PAS-like_dom_sf"/>
</dbReference>
<dbReference type="SUPFAM" id="SSF55874">
    <property type="entry name" value="ATPase domain of HSP90 chaperone/DNA topoisomerase II/histidine kinase"/>
    <property type="match status" value="1"/>
</dbReference>
<evidence type="ECO:0000256" key="6">
    <source>
        <dbReference type="ARBA" id="ARBA00022679"/>
    </source>
</evidence>
<sequence>MSGMTSWQHLLDDAEMAMALYAEDGALIWVNPALARLSGFPREHLQGRLDGFLYVLEPGGLITGFPEYLPRMAPTSGTATMRCLGGGSLDVSFTAGRTQTPDGIRYLVTVADISDERCLPCRIRDSRERFRQAVDEQPEMLCRCLADTTITFVNQGFASLFDRTPPEMLGLRLRDLTPVDERAALDGHLALFTRFSPMHDLRATLVRPSGRRVHLLWRRRAVFSPDGAVEAFSATARDITTQACLEEQALRTHQLLRDSEERFRLVFDQTPVGMALVDTAGRFVQVNGALTTILDMRADDLLGRLVLDLFPGDRREEDMAWLRACLVPCPEPLPPREHALLTGTGERAWVQTTCSPLGMTGAEPGLFIFHIEDIGRRRAEEEALKQAKDQAVAASQAKSLFLQTMSHELRTPLNAIIGFSEVISGALLGDLGARYREYGADIVSSAHHLLDIINDILDIARIETGTVSVTPELINADALVQESVALLRDRAEAKNLALVVPPSDCGGCLVVADRRALKQILINLLSNAVKFTPAGGTITVRTEWTGGEMRLRVQDTGIGVDPEDQERIFEPFVQAEREKSRHHEGTGLGLPLCRSLAALHGGTLTLNSHPGEGSTFTLTLPDRPL</sequence>
<dbReference type="InterPro" id="IPR004358">
    <property type="entry name" value="Sig_transdc_His_kin-like_C"/>
</dbReference>
<dbReference type="SUPFAM" id="SSF47384">
    <property type="entry name" value="Homodimeric domain of signal transducing histidine kinase"/>
    <property type="match status" value="1"/>
</dbReference>
<dbReference type="InterPro" id="IPR013656">
    <property type="entry name" value="PAS_4"/>
</dbReference>
<keyword evidence="6" id="KW-0808">Transferase</keyword>
<evidence type="ECO:0000259" key="14">
    <source>
        <dbReference type="PROSITE" id="PS50113"/>
    </source>
</evidence>
<evidence type="ECO:0000259" key="12">
    <source>
        <dbReference type="PROSITE" id="PS50109"/>
    </source>
</evidence>
<dbReference type="InterPro" id="IPR005467">
    <property type="entry name" value="His_kinase_dom"/>
</dbReference>
<feature type="domain" description="Histidine kinase" evidence="12">
    <location>
        <begin position="404"/>
        <end position="624"/>
    </location>
</feature>
<dbReference type="InterPro" id="IPR000700">
    <property type="entry name" value="PAS-assoc_C"/>
</dbReference>
<dbReference type="Pfam" id="PF02518">
    <property type="entry name" value="HATPase_c"/>
    <property type="match status" value="1"/>
</dbReference>
<dbReference type="EC" id="2.7.13.3" evidence="3"/>
<feature type="domain" description="PAS" evidence="13">
    <location>
        <begin position="3"/>
        <end position="58"/>
    </location>
</feature>
<keyword evidence="16" id="KW-1185">Reference proteome</keyword>
<dbReference type="PROSITE" id="PS50113">
    <property type="entry name" value="PAC"/>
    <property type="match status" value="1"/>
</dbReference>
<dbReference type="EMBL" id="BJZO01000060">
    <property type="protein sequence ID" value="GEO82095.1"/>
    <property type="molecule type" value="Genomic_DNA"/>
</dbReference>
<evidence type="ECO:0000256" key="3">
    <source>
        <dbReference type="ARBA" id="ARBA00012438"/>
    </source>
</evidence>
<feature type="domain" description="PAS" evidence="13">
    <location>
        <begin position="259"/>
        <end position="317"/>
    </location>
</feature>
<dbReference type="FunFam" id="3.30.565.10:FF:000023">
    <property type="entry name" value="PAS domain-containing sensor histidine kinase"/>
    <property type="match status" value="1"/>
</dbReference>
<evidence type="ECO:0000256" key="7">
    <source>
        <dbReference type="ARBA" id="ARBA00022741"/>
    </source>
</evidence>
<evidence type="ECO:0000259" key="13">
    <source>
        <dbReference type="PROSITE" id="PS50112"/>
    </source>
</evidence>
<dbReference type="OrthoDB" id="8477705at2"/>
<keyword evidence="4" id="KW-1003">Cell membrane</keyword>
<dbReference type="InterPro" id="IPR000014">
    <property type="entry name" value="PAS"/>
</dbReference>
<name>A0A512H9H1_9PROT</name>
<accession>A0A512H9H1</accession>
<dbReference type="InterPro" id="IPR003661">
    <property type="entry name" value="HisK_dim/P_dom"/>
</dbReference>
<keyword evidence="11" id="KW-0472">Membrane</keyword>
<dbReference type="PROSITE" id="PS50112">
    <property type="entry name" value="PAS"/>
    <property type="match status" value="2"/>
</dbReference>
<keyword evidence="5" id="KW-0597">Phosphoprotein</keyword>
<evidence type="ECO:0000256" key="8">
    <source>
        <dbReference type="ARBA" id="ARBA00022777"/>
    </source>
</evidence>
<dbReference type="SMART" id="SM00091">
    <property type="entry name" value="PAS"/>
    <property type="match status" value="3"/>
</dbReference>
<dbReference type="SUPFAM" id="SSF55785">
    <property type="entry name" value="PYP-like sensor domain (PAS domain)"/>
    <property type="match status" value="3"/>
</dbReference>
<keyword evidence="10" id="KW-0902">Two-component regulatory system</keyword>
<evidence type="ECO:0000256" key="5">
    <source>
        <dbReference type="ARBA" id="ARBA00022553"/>
    </source>
</evidence>
<dbReference type="PRINTS" id="PR00344">
    <property type="entry name" value="BCTRLSENSOR"/>
</dbReference>
<keyword evidence="8" id="KW-0418">Kinase</keyword>
<reference evidence="15 16" key="1">
    <citation type="submission" date="2019-07" db="EMBL/GenBank/DDBJ databases">
        <title>Whole genome shotgun sequence of Rhodospirillum oryzae NBRC 107573.</title>
        <authorList>
            <person name="Hosoyama A."/>
            <person name="Uohara A."/>
            <person name="Ohji S."/>
            <person name="Ichikawa N."/>
        </authorList>
    </citation>
    <scope>NUCLEOTIDE SEQUENCE [LARGE SCALE GENOMIC DNA]</scope>
    <source>
        <strain evidence="15 16">NBRC 107573</strain>
    </source>
</reference>
<dbReference type="SMART" id="SM00387">
    <property type="entry name" value="HATPase_c"/>
    <property type="match status" value="1"/>
</dbReference>
<dbReference type="Pfam" id="PF08448">
    <property type="entry name" value="PAS_4"/>
    <property type="match status" value="2"/>
</dbReference>
<evidence type="ECO:0000256" key="11">
    <source>
        <dbReference type="ARBA" id="ARBA00023136"/>
    </source>
</evidence>
<evidence type="ECO:0000256" key="9">
    <source>
        <dbReference type="ARBA" id="ARBA00022840"/>
    </source>
</evidence>
<dbReference type="NCBIfam" id="TIGR00229">
    <property type="entry name" value="sensory_box"/>
    <property type="match status" value="2"/>
</dbReference>
<comment type="caution">
    <text evidence="15">The sequence shown here is derived from an EMBL/GenBank/DDBJ whole genome shotgun (WGS) entry which is preliminary data.</text>
</comment>
<evidence type="ECO:0000256" key="1">
    <source>
        <dbReference type="ARBA" id="ARBA00000085"/>
    </source>
</evidence>
<dbReference type="SMART" id="SM00388">
    <property type="entry name" value="HisKA"/>
    <property type="match status" value="1"/>
</dbReference>
<dbReference type="InterPro" id="IPR050736">
    <property type="entry name" value="Sensor_HK_Regulatory"/>
</dbReference>
<evidence type="ECO:0000313" key="15">
    <source>
        <dbReference type="EMBL" id="GEO82095.1"/>
    </source>
</evidence>
<dbReference type="Proteomes" id="UP000321567">
    <property type="component" value="Unassembled WGS sequence"/>
</dbReference>
<comment type="subcellular location">
    <subcellularLocation>
        <location evidence="2">Cell membrane</location>
    </subcellularLocation>
</comment>
<dbReference type="Pfam" id="PF13188">
    <property type="entry name" value="PAS_8"/>
    <property type="match status" value="1"/>
</dbReference>
<proteinExistence type="predicted"/>
<dbReference type="Gene3D" id="1.10.287.130">
    <property type="match status" value="1"/>
</dbReference>
<evidence type="ECO:0000313" key="16">
    <source>
        <dbReference type="Proteomes" id="UP000321567"/>
    </source>
</evidence>
<dbReference type="GO" id="GO:0005524">
    <property type="term" value="F:ATP binding"/>
    <property type="evidence" value="ECO:0007669"/>
    <property type="project" value="UniProtKB-KW"/>
</dbReference>
<dbReference type="CDD" id="cd16922">
    <property type="entry name" value="HATPase_EvgS-ArcB-TorS-like"/>
    <property type="match status" value="1"/>
</dbReference>
<comment type="catalytic activity">
    <reaction evidence="1">
        <text>ATP + protein L-histidine = ADP + protein N-phospho-L-histidine.</text>
        <dbReference type="EC" id="2.7.13.3"/>
    </reaction>
</comment>
<dbReference type="PANTHER" id="PTHR43711:SF31">
    <property type="entry name" value="HISTIDINE KINASE"/>
    <property type="match status" value="1"/>
</dbReference>
<keyword evidence="7" id="KW-0547">Nucleotide-binding</keyword>